<accession>A0A9X4MGJ4</accession>
<proteinExistence type="predicted"/>
<name>A0A9X4MGJ4_9CYAN</name>
<feature type="compositionally biased region" description="Polar residues" evidence="1">
    <location>
        <begin position="18"/>
        <end position="43"/>
    </location>
</feature>
<reference evidence="2" key="1">
    <citation type="submission" date="2019-05" db="EMBL/GenBank/DDBJ databases">
        <title>Whole genome sequencing of Pseudanabaena catenata USMAC16.</title>
        <authorList>
            <person name="Khan Z."/>
            <person name="Omar W.M."/>
            <person name="Convey P."/>
            <person name="Merican F."/>
            <person name="Najimudin N."/>
        </authorList>
    </citation>
    <scope>NUCLEOTIDE SEQUENCE</scope>
    <source>
        <strain evidence="2">USMAC16</strain>
    </source>
</reference>
<gene>
    <name evidence="2" type="ORF">FEV09_23310</name>
</gene>
<dbReference type="AlphaFoldDB" id="A0A9X4MGJ4"/>
<dbReference type="RefSeq" id="WP_277909297.1">
    <property type="nucleotide sequence ID" value="NZ_VBTY01000376.1"/>
</dbReference>
<organism evidence="2 3">
    <name type="scientific">Pseudanabaena catenata USMAC16</name>
    <dbReference type="NCBI Taxonomy" id="1855837"/>
    <lineage>
        <taxon>Bacteria</taxon>
        <taxon>Bacillati</taxon>
        <taxon>Cyanobacteriota</taxon>
        <taxon>Cyanophyceae</taxon>
        <taxon>Pseudanabaenales</taxon>
        <taxon>Pseudanabaenaceae</taxon>
        <taxon>Pseudanabaena</taxon>
    </lineage>
</organism>
<evidence type="ECO:0000313" key="2">
    <source>
        <dbReference type="EMBL" id="MDG3497456.1"/>
    </source>
</evidence>
<dbReference type="EMBL" id="VBTY01000376">
    <property type="protein sequence ID" value="MDG3497456.1"/>
    <property type="molecule type" value="Genomic_DNA"/>
</dbReference>
<sequence>MGFYHLPIAYSFLESDRSQTINSRSPKISSQSYRSLSNDWSLD</sequence>
<evidence type="ECO:0000256" key="1">
    <source>
        <dbReference type="SAM" id="MobiDB-lite"/>
    </source>
</evidence>
<comment type="caution">
    <text evidence="2">The sequence shown here is derived from an EMBL/GenBank/DDBJ whole genome shotgun (WGS) entry which is preliminary data.</text>
</comment>
<dbReference type="Proteomes" id="UP001152872">
    <property type="component" value="Unassembled WGS sequence"/>
</dbReference>
<evidence type="ECO:0000313" key="3">
    <source>
        <dbReference type="Proteomes" id="UP001152872"/>
    </source>
</evidence>
<protein>
    <submittedName>
        <fullName evidence="2">Uncharacterized protein</fullName>
    </submittedName>
</protein>
<feature type="region of interest" description="Disordered" evidence="1">
    <location>
        <begin position="17"/>
        <end position="43"/>
    </location>
</feature>
<keyword evidence="3" id="KW-1185">Reference proteome</keyword>